<dbReference type="STRING" id="307972.A0A2G8L251"/>
<accession>A0A2G8L251</accession>
<dbReference type="SMART" id="SM00005">
    <property type="entry name" value="DEATH"/>
    <property type="match status" value="1"/>
</dbReference>
<dbReference type="GO" id="GO:0005737">
    <property type="term" value="C:cytoplasm"/>
    <property type="evidence" value="ECO:0007669"/>
    <property type="project" value="UniProtKB-SubCell"/>
</dbReference>
<dbReference type="GO" id="GO:0035325">
    <property type="term" value="F:Toll-like receptor binding"/>
    <property type="evidence" value="ECO:0007669"/>
    <property type="project" value="TreeGrafter"/>
</dbReference>
<evidence type="ECO:0000313" key="6">
    <source>
        <dbReference type="EMBL" id="PIK54336.1"/>
    </source>
</evidence>
<dbReference type="Gene3D" id="1.10.533.10">
    <property type="entry name" value="Death Domain, Fas"/>
    <property type="match status" value="1"/>
</dbReference>
<evidence type="ECO:0000256" key="2">
    <source>
        <dbReference type="ARBA" id="ARBA00022490"/>
    </source>
</evidence>
<name>A0A2G8L251_STIJA</name>
<dbReference type="InterPro" id="IPR000157">
    <property type="entry name" value="TIR_dom"/>
</dbReference>
<dbReference type="GO" id="GO:0050830">
    <property type="term" value="P:defense response to Gram-positive bacterium"/>
    <property type="evidence" value="ECO:0007669"/>
    <property type="project" value="TreeGrafter"/>
</dbReference>
<proteinExistence type="predicted"/>
<dbReference type="PROSITE" id="PS50104">
    <property type="entry name" value="TIR"/>
    <property type="match status" value="1"/>
</dbReference>
<reference evidence="6 7" key="1">
    <citation type="journal article" date="2017" name="PLoS Biol.">
        <title>The sea cucumber genome provides insights into morphological evolution and visceral regeneration.</title>
        <authorList>
            <person name="Zhang X."/>
            <person name="Sun L."/>
            <person name="Yuan J."/>
            <person name="Sun Y."/>
            <person name="Gao Y."/>
            <person name="Zhang L."/>
            <person name="Li S."/>
            <person name="Dai H."/>
            <person name="Hamel J.F."/>
            <person name="Liu C."/>
            <person name="Yu Y."/>
            <person name="Liu S."/>
            <person name="Lin W."/>
            <person name="Guo K."/>
            <person name="Jin S."/>
            <person name="Xu P."/>
            <person name="Storey K.B."/>
            <person name="Huan P."/>
            <person name="Zhang T."/>
            <person name="Zhou Y."/>
            <person name="Zhang J."/>
            <person name="Lin C."/>
            <person name="Li X."/>
            <person name="Xing L."/>
            <person name="Huo D."/>
            <person name="Sun M."/>
            <person name="Wang L."/>
            <person name="Mercier A."/>
            <person name="Li F."/>
            <person name="Yang H."/>
            <person name="Xiang J."/>
        </authorList>
    </citation>
    <scope>NUCLEOTIDE SEQUENCE [LARGE SCALE GENOMIC DNA]</scope>
    <source>
        <strain evidence="6">Shaxun</strain>
        <tissue evidence="6">Muscle</tissue>
    </source>
</reference>
<keyword evidence="2" id="KW-0963">Cytoplasm</keyword>
<dbReference type="GO" id="GO:0034142">
    <property type="term" value="P:toll-like receptor 4 signaling pathway"/>
    <property type="evidence" value="ECO:0007669"/>
    <property type="project" value="TreeGrafter"/>
</dbReference>
<dbReference type="InterPro" id="IPR017281">
    <property type="entry name" value="Myelin_different_resp_MyD88"/>
</dbReference>
<dbReference type="AlphaFoldDB" id="A0A2G8L251"/>
<dbReference type="Pfam" id="PF13676">
    <property type="entry name" value="TIR_2"/>
    <property type="match status" value="1"/>
</dbReference>
<dbReference type="Pfam" id="PF00531">
    <property type="entry name" value="Death"/>
    <property type="match status" value="1"/>
</dbReference>
<protein>
    <submittedName>
        <fullName evidence="6">Myeloid differentiation factor 88</fullName>
    </submittedName>
</protein>
<comment type="subcellular location">
    <subcellularLocation>
        <location evidence="1">Cytoplasm</location>
    </subcellularLocation>
</comment>
<dbReference type="InterPro" id="IPR000488">
    <property type="entry name" value="Death_dom"/>
</dbReference>
<evidence type="ECO:0000256" key="3">
    <source>
        <dbReference type="ARBA" id="ARBA00023198"/>
    </source>
</evidence>
<dbReference type="PANTHER" id="PTHR15079">
    <property type="entry name" value="MYD88"/>
    <property type="match status" value="1"/>
</dbReference>
<dbReference type="OrthoDB" id="10037120at2759"/>
<gene>
    <name evidence="6" type="ORF">BSL78_08764</name>
</gene>
<dbReference type="SMART" id="SM00255">
    <property type="entry name" value="TIR"/>
    <property type="match status" value="1"/>
</dbReference>
<dbReference type="Proteomes" id="UP000230750">
    <property type="component" value="Unassembled WGS sequence"/>
</dbReference>
<comment type="caution">
    <text evidence="6">The sequence shown here is derived from an EMBL/GenBank/DDBJ whole genome shotgun (WGS) entry which is preliminary data.</text>
</comment>
<dbReference type="InterPro" id="IPR035897">
    <property type="entry name" value="Toll_tir_struct_dom_sf"/>
</dbReference>
<evidence type="ECO:0000313" key="7">
    <source>
        <dbReference type="Proteomes" id="UP000230750"/>
    </source>
</evidence>
<dbReference type="SUPFAM" id="SSF52200">
    <property type="entry name" value="Toll/Interleukin receptor TIR domain"/>
    <property type="match status" value="1"/>
</dbReference>
<dbReference type="GO" id="GO:0045087">
    <property type="term" value="P:innate immune response"/>
    <property type="evidence" value="ECO:0007669"/>
    <property type="project" value="TreeGrafter"/>
</dbReference>
<dbReference type="GO" id="GO:0002755">
    <property type="term" value="P:MyD88-dependent toll-like receptor signaling pathway"/>
    <property type="evidence" value="ECO:0007669"/>
    <property type="project" value="InterPro"/>
</dbReference>
<dbReference type="GO" id="GO:0070976">
    <property type="term" value="F:TIR domain binding"/>
    <property type="evidence" value="ECO:0007669"/>
    <property type="project" value="InterPro"/>
</dbReference>
<keyword evidence="7" id="KW-1185">Reference proteome</keyword>
<evidence type="ECO:0000259" key="4">
    <source>
        <dbReference type="PROSITE" id="PS50017"/>
    </source>
</evidence>
<evidence type="ECO:0000259" key="5">
    <source>
        <dbReference type="PROSITE" id="PS50104"/>
    </source>
</evidence>
<dbReference type="SUPFAM" id="SSF47986">
    <property type="entry name" value="DEATH domain"/>
    <property type="match status" value="1"/>
</dbReference>
<dbReference type="GO" id="GO:0043123">
    <property type="term" value="P:positive regulation of canonical NF-kappaB signal transduction"/>
    <property type="evidence" value="ECO:0007669"/>
    <property type="project" value="InterPro"/>
</dbReference>
<dbReference type="GO" id="GO:0008063">
    <property type="term" value="P:Toll signaling pathway"/>
    <property type="evidence" value="ECO:0007669"/>
    <property type="project" value="TreeGrafter"/>
</dbReference>
<dbReference type="Gene3D" id="3.40.50.10140">
    <property type="entry name" value="Toll/interleukin-1 receptor homology (TIR) domain"/>
    <property type="match status" value="1"/>
</dbReference>
<feature type="domain" description="Death" evidence="4">
    <location>
        <begin position="56"/>
        <end position="115"/>
    </location>
</feature>
<organism evidence="6 7">
    <name type="scientific">Stichopus japonicus</name>
    <name type="common">Sea cucumber</name>
    <dbReference type="NCBI Taxonomy" id="307972"/>
    <lineage>
        <taxon>Eukaryota</taxon>
        <taxon>Metazoa</taxon>
        <taxon>Echinodermata</taxon>
        <taxon>Eleutherozoa</taxon>
        <taxon>Echinozoa</taxon>
        <taxon>Holothuroidea</taxon>
        <taxon>Aspidochirotacea</taxon>
        <taxon>Aspidochirotida</taxon>
        <taxon>Stichopodidae</taxon>
        <taxon>Apostichopus</taxon>
    </lineage>
</organism>
<feature type="domain" description="TIR" evidence="5">
    <location>
        <begin position="181"/>
        <end position="312"/>
    </location>
</feature>
<sequence>MAERPRSISSLSTIPAGDKGNNSTIDWHDIPVLALGPTVRNKLSLYLNRELDTAKDWRYLAEILDYETLDIQNWERRRDPTRELLNNWGSKRGSSVGKLLDNIHLIEREDVIEDMGFSSVYSMALATCFKTELESDVTKWVRKREEERRNVQDPEVSSVSPNFSQDEFSRITIQDNEDDSQKFDAFVCYCLDDHPFVQEMISVLEGKEKLKLYIQYRDLLPGGSHTTVTAELIENRCRRMVVVLSPQFKEDDFNNFCIKFGISLQPGGQSKKVIPVIVSPCKLPSILQHLTVLDYTKKDLRPWFWNRLASAIKL</sequence>
<dbReference type="InterPro" id="IPR011029">
    <property type="entry name" value="DEATH-like_dom_sf"/>
</dbReference>
<dbReference type="PROSITE" id="PS50017">
    <property type="entry name" value="DEATH_DOMAIN"/>
    <property type="match status" value="1"/>
</dbReference>
<dbReference type="PANTHER" id="PTHR15079:SF3">
    <property type="entry name" value="MYELOID DIFFERENTIATION PRIMARY RESPONSE PROTEIN MYD88"/>
    <property type="match status" value="1"/>
</dbReference>
<evidence type="ECO:0000256" key="1">
    <source>
        <dbReference type="ARBA" id="ARBA00004496"/>
    </source>
</evidence>
<keyword evidence="3" id="KW-0395">Inflammatory response</keyword>
<dbReference type="EMBL" id="MRZV01000253">
    <property type="protein sequence ID" value="PIK54336.1"/>
    <property type="molecule type" value="Genomic_DNA"/>
</dbReference>
<dbReference type="GO" id="GO:0005886">
    <property type="term" value="C:plasma membrane"/>
    <property type="evidence" value="ECO:0007669"/>
    <property type="project" value="TreeGrafter"/>
</dbReference>